<dbReference type="Gramene" id="LPERR08G09980.1">
    <property type="protein sequence ID" value="LPERR08G09980.1"/>
    <property type="gene ID" value="LPERR08G09980"/>
</dbReference>
<keyword evidence="3" id="KW-1185">Reference proteome</keyword>
<keyword evidence="1" id="KW-0472">Membrane</keyword>
<sequence>MVQGTGITCFIKIVGDRLRVDAPDQYTPNIVSIGPYHRNPHLGREEKIGILDRIVEEKAVQRSHPIYPSDLKSEWLSRLSNYLEGAMDYYGYDPEIPNSFTMSREDFLNMLLEDGCYILHKFVAARANSQEDQQDLSLVHDVIYLAENQIPFFILKNIYEIIGQTDSLVGFFCSYIKEKVLKPRGYAIGDRCSELPNPSHLLHLLHILLIGDQLATDTRSETVIQVNARDVPNPMAGEKSISHFRRWRRAKQYDAAGVDFTGVDLISIIESSGHGALPERSILDVRPIRRCRIGLEFPSLKADNETFCMLRNLIALEQGNPITLSHHVTAYCMLMSQLACKEEDVELLIQRCAVDHLMANDAKCADSFADLCNGVTFDLDDPSLNYLRDECVQLDRRYRSRPSKWTAWMLREYCRNPCVAVGSVLALIVIAFGLLQAVYTVLKITGKVK</sequence>
<proteinExistence type="predicted"/>
<dbReference type="STRING" id="77586.A0A0D9X723"/>
<dbReference type="eggNOG" id="ENOG502RY48">
    <property type="taxonomic scope" value="Eukaryota"/>
</dbReference>
<reference evidence="2" key="3">
    <citation type="submission" date="2015-04" db="UniProtKB">
        <authorList>
            <consortium name="EnsemblPlants"/>
        </authorList>
    </citation>
    <scope>IDENTIFICATION</scope>
</reference>
<dbReference type="EnsemblPlants" id="LPERR08G09980.1">
    <property type="protein sequence ID" value="LPERR08G09980.1"/>
    <property type="gene ID" value="LPERR08G09980"/>
</dbReference>
<dbReference type="AlphaFoldDB" id="A0A0D9X723"/>
<dbReference type="HOGENOM" id="CLU_020188_5_3_1"/>
<dbReference type="InterPro" id="IPR004158">
    <property type="entry name" value="DUF247_pln"/>
</dbReference>
<keyword evidence="1" id="KW-1133">Transmembrane helix</keyword>
<dbReference type="Pfam" id="PF03140">
    <property type="entry name" value="DUF247"/>
    <property type="match status" value="1"/>
</dbReference>
<evidence type="ECO:0000256" key="1">
    <source>
        <dbReference type="SAM" id="Phobius"/>
    </source>
</evidence>
<dbReference type="PANTHER" id="PTHR31170:SF18">
    <property type="entry name" value="(WILD MALAYSIAN BANANA) HYPOTHETICAL PROTEIN"/>
    <property type="match status" value="1"/>
</dbReference>
<organism evidence="2 3">
    <name type="scientific">Leersia perrieri</name>
    <dbReference type="NCBI Taxonomy" id="77586"/>
    <lineage>
        <taxon>Eukaryota</taxon>
        <taxon>Viridiplantae</taxon>
        <taxon>Streptophyta</taxon>
        <taxon>Embryophyta</taxon>
        <taxon>Tracheophyta</taxon>
        <taxon>Spermatophyta</taxon>
        <taxon>Magnoliopsida</taxon>
        <taxon>Liliopsida</taxon>
        <taxon>Poales</taxon>
        <taxon>Poaceae</taxon>
        <taxon>BOP clade</taxon>
        <taxon>Oryzoideae</taxon>
        <taxon>Oryzeae</taxon>
        <taxon>Oryzinae</taxon>
        <taxon>Leersia</taxon>
    </lineage>
</organism>
<reference evidence="2 3" key="1">
    <citation type="submission" date="2012-08" db="EMBL/GenBank/DDBJ databases">
        <title>Oryza genome evolution.</title>
        <authorList>
            <person name="Wing R.A."/>
        </authorList>
    </citation>
    <scope>NUCLEOTIDE SEQUENCE</scope>
</reference>
<protein>
    <submittedName>
        <fullName evidence="2">Uncharacterized protein</fullName>
    </submittedName>
</protein>
<keyword evidence="1" id="KW-0812">Transmembrane</keyword>
<reference evidence="3" key="2">
    <citation type="submission" date="2013-12" db="EMBL/GenBank/DDBJ databases">
        <authorList>
            <person name="Yu Y."/>
            <person name="Lee S."/>
            <person name="de Baynast K."/>
            <person name="Wissotski M."/>
            <person name="Liu L."/>
            <person name="Talag J."/>
            <person name="Goicoechea J."/>
            <person name="Angelova A."/>
            <person name="Jetty R."/>
            <person name="Kudrna D."/>
            <person name="Golser W."/>
            <person name="Rivera L."/>
            <person name="Zhang J."/>
            <person name="Wing R."/>
        </authorList>
    </citation>
    <scope>NUCLEOTIDE SEQUENCE</scope>
</reference>
<name>A0A0D9X723_9ORYZ</name>
<dbReference type="PANTHER" id="PTHR31170">
    <property type="entry name" value="BNAC04G53230D PROTEIN"/>
    <property type="match status" value="1"/>
</dbReference>
<evidence type="ECO:0000313" key="2">
    <source>
        <dbReference type="EnsemblPlants" id="LPERR08G09980.1"/>
    </source>
</evidence>
<accession>A0A0D9X723</accession>
<dbReference type="Proteomes" id="UP000032180">
    <property type="component" value="Chromosome 8"/>
</dbReference>
<feature type="transmembrane region" description="Helical" evidence="1">
    <location>
        <begin position="419"/>
        <end position="442"/>
    </location>
</feature>
<evidence type="ECO:0000313" key="3">
    <source>
        <dbReference type="Proteomes" id="UP000032180"/>
    </source>
</evidence>